<accession>A0ABV1JBS6</accession>
<dbReference type="RefSeq" id="WP_180963544.1">
    <property type="nucleotide sequence ID" value="NZ_JBBNOP010000003.1"/>
</dbReference>
<evidence type="ECO:0000313" key="2">
    <source>
        <dbReference type="EMBL" id="MEQ3362208.1"/>
    </source>
</evidence>
<dbReference type="EMBL" id="JBBNOP010000003">
    <property type="protein sequence ID" value="MEQ3362208.1"/>
    <property type="molecule type" value="Genomic_DNA"/>
</dbReference>
<dbReference type="SUPFAM" id="SSF55729">
    <property type="entry name" value="Acyl-CoA N-acyltransferases (Nat)"/>
    <property type="match status" value="1"/>
</dbReference>
<protein>
    <submittedName>
        <fullName evidence="2">GNAT family N-acetyltransferase</fullName>
    </submittedName>
</protein>
<keyword evidence="3" id="KW-1185">Reference proteome</keyword>
<dbReference type="Pfam" id="PF13302">
    <property type="entry name" value="Acetyltransf_3"/>
    <property type="match status" value="1"/>
</dbReference>
<dbReference type="Gene3D" id="3.40.630.30">
    <property type="match status" value="1"/>
</dbReference>
<organism evidence="2 3">
    <name type="scientific">Raoultibacter massiliensis</name>
    <dbReference type="NCBI Taxonomy" id="1852371"/>
    <lineage>
        <taxon>Bacteria</taxon>
        <taxon>Bacillati</taxon>
        <taxon>Actinomycetota</taxon>
        <taxon>Coriobacteriia</taxon>
        <taxon>Eggerthellales</taxon>
        <taxon>Eggerthellaceae</taxon>
        <taxon>Raoultibacter</taxon>
    </lineage>
</organism>
<comment type="caution">
    <text evidence="2">The sequence shown here is derived from an EMBL/GenBank/DDBJ whole genome shotgun (WGS) entry which is preliminary data.</text>
</comment>
<evidence type="ECO:0000313" key="3">
    <source>
        <dbReference type="Proteomes" id="UP001487305"/>
    </source>
</evidence>
<gene>
    <name evidence="2" type="ORF">AAA083_04355</name>
</gene>
<proteinExistence type="predicted"/>
<dbReference type="InterPro" id="IPR000182">
    <property type="entry name" value="GNAT_dom"/>
</dbReference>
<sequence length="103" mass="12213">METMNAPPLETNRLILRKFSIGDLPAIFDIFSDKEANEYLPWFPLESMEQALALFERRQPKNLLVTFRMYQMNLDGNDMRVFRGYWDMHPVHFIEDLQPASSD</sequence>
<dbReference type="Proteomes" id="UP001487305">
    <property type="component" value="Unassembled WGS sequence"/>
</dbReference>
<reference evidence="2 3" key="1">
    <citation type="submission" date="2024-04" db="EMBL/GenBank/DDBJ databases">
        <title>Human intestinal bacterial collection.</title>
        <authorList>
            <person name="Pauvert C."/>
            <person name="Hitch T.C.A."/>
            <person name="Clavel T."/>
        </authorList>
    </citation>
    <scope>NUCLEOTIDE SEQUENCE [LARGE SCALE GENOMIC DNA]</scope>
    <source>
        <strain evidence="2 3">CLA-KB-H42</strain>
    </source>
</reference>
<dbReference type="InterPro" id="IPR016181">
    <property type="entry name" value="Acyl_CoA_acyltransferase"/>
</dbReference>
<evidence type="ECO:0000259" key="1">
    <source>
        <dbReference type="Pfam" id="PF13302"/>
    </source>
</evidence>
<feature type="domain" description="N-acetyltransferase" evidence="1">
    <location>
        <begin position="13"/>
        <end position="58"/>
    </location>
</feature>
<name>A0ABV1JBS6_9ACTN</name>